<name>A0A9P6L1D8_9AGAM</name>
<gene>
    <name evidence="2" type="ORF">BJ322DRAFT_1114265</name>
</gene>
<feature type="compositionally biased region" description="Polar residues" evidence="1">
    <location>
        <begin position="25"/>
        <end position="34"/>
    </location>
</feature>
<comment type="caution">
    <text evidence="2">The sequence shown here is derived from an EMBL/GenBank/DDBJ whole genome shotgun (WGS) entry which is preliminary data.</text>
</comment>
<feature type="compositionally biased region" description="Polar residues" evidence="1">
    <location>
        <begin position="43"/>
        <end position="59"/>
    </location>
</feature>
<evidence type="ECO:0000313" key="3">
    <source>
        <dbReference type="Proteomes" id="UP000736335"/>
    </source>
</evidence>
<accession>A0A9P6L1D8</accession>
<reference evidence="2" key="2">
    <citation type="submission" date="2020-11" db="EMBL/GenBank/DDBJ databases">
        <authorList>
            <consortium name="DOE Joint Genome Institute"/>
            <person name="Kuo A."/>
            <person name="Miyauchi S."/>
            <person name="Kiss E."/>
            <person name="Drula E."/>
            <person name="Kohler A."/>
            <person name="Sanchez-Garcia M."/>
            <person name="Andreopoulos B."/>
            <person name="Barry K.W."/>
            <person name="Bonito G."/>
            <person name="Buee M."/>
            <person name="Carver A."/>
            <person name="Chen C."/>
            <person name="Cichocki N."/>
            <person name="Clum A."/>
            <person name="Culley D."/>
            <person name="Crous P.W."/>
            <person name="Fauchery L."/>
            <person name="Girlanda M."/>
            <person name="Hayes R."/>
            <person name="Keri Z."/>
            <person name="Labutti K."/>
            <person name="Lipzen A."/>
            <person name="Lombard V."/>
            <person name="Magnuson J."/>
            <person name="Maillard F."/>
            <person name="Morin E."/>
            <person name="Murat C."/>
            <person name="Nolan M."/>
            <person name="Ohm R."/>
            <person name="Pangilinan J."/>
            <person name="Pereira M."/>
            <person name="Perotto S."/>
            <person name="Peter M."/>
            <person name="Riley R."/>
            <person name="Sitrit Y."/>
            <person name="Stielow B."/>
            <person name="Szollosi G."/>
            <person name="Zifcakova L."/>
            <person name="Stursova M."/>
            <person name="Spatafora J.W."/>
            <person name="Tedersoo L."/>
            <person name="Vaario L.-M."/>
            <person name="Yamada A."/>
            <person name="Yan M."/>
            <person name="Wang P."/>
            <person name="Xu J."/>
            <person name="Bruns T."/>
            <person name="Baldrian P."/>
            <person name="Vilgalys R."/>
            <person name="Henrissat B."/>
            <person name="Grigoriev I.V."/>
            <person name="Hibbett D."/>
            <person name="Nagy L.G."/>
            <person name="Martin F.M."/>
        </authorList>
    </citation>
    <scope>NUCLEOTIDE SEQUENCE</scope>
    <source>
        <strain evidence="2">UH-Tt-Lm1</strain>
    </source>
</reference>
<organism evidence="2 3">
    <name type="scientific">Thelephora terrestris</name>
    <dbReference type="NCBI Taxonomy" id="56493"/>
    <lineage>
        <taxon>Eukaryota</taxon>
        <taxon>Fungi</taxon>
        <taxon>Dikarya</taxon>
        <taxon>Basidiomycota</taxon>
        <taxon>Agaricomycotina</taxon>
        <taxon>Agaricomycetes</taxon>
        <taxon>Thelephorales</taxon>
        <taxon>Thelephoraceae</taxon>
        <taxon>Thelephora</taxon>
    </lineage>
</organism>
<reference evidence="2" key="1">
    <citation type="journal article" date="2020" name="Nat. Commun.">
        <title>Large-scale genome sequencing of mycorrhizal fungi provides insights into the early evolution of symbiotic traits.</title>
        <authorList>
            <person name="Miyauchi S."/>
            <person name="Kiss E."/>
            <person name="Kuo A."/>
            <person name="Drula E."/>
            <person name="Kohler A."/>
            <person name="Sanchez-Garcia M."/>
            <person name="Morin E."/>
            <person name="Andreopoulos B."/>
            <person name="Barry K.W."/>
            <person name="Bonito G."/>
            <person name="Buee M."/>
            <person name="Carver A."/>
            <person name="Chen C."/>
            <person name="Cichocki N."/>
            <person name="Clum A."/>
            <person name="Culley D."/>
            <person name="Crous P.W."/>
            <person name="Fauchery L."/>
            <person name="Girlanda M."/>
            <person name="Hayes R.D."/>
            <person name="Keri Z."/>
            <person name="LaButti K."/>
            <person name="Lipzen A."/>
            <person name="Lombard V."/>
            <person name="Magnuson J."/>
            <person name="Maillard F."/>
            <person name="Murat C."/>
            <person name="Nolan M."/>
            <person name="Ohm R.A."/>
            <person name="Pangilinan J."/>
            <person name="Pereira M.F."/>
            <person name="Perotto S."/>
            <person name="Peter M."/>
            <person name="Pfister S."/>
            <person name="Riley R."/>
            <person name="Sitrit Y."/>
            <person name="Stielow J.B."/>
            <person name="Szollosi G."/>
            <person name="Zifcakova L."/>
            <person name="Stursova M."/>
            <person name="Spatafora J.W."/>
            <person name="Tedersoo L."/>
            <person name="Vaario L.M."/>
            <person name="Yamada A."/>
            <person name="Yan M."/>
            <person name="Wang P."/>
            <person name="Xu J."/>
            <person name="Bruns T."/>
            <person name="Baldrian P."/>
            <person name="Vilgalys R."/>
            <person name="Dunand C."/>
            <person name="Henrissat B."/>
            <person name="Grigoriev I.V."/>
            <person name="Hibbett D."/>
            <person name="Nagy L.G."/>
            <person name="Martin F.M."/>
        </authorList>
    </citation>
    <scope>NUCLEOTIDE SEQUENCE</scope>
    <source>
        <strain evidence="2">UH-Tt-Lm1</strain>
    </source>
</reference>
<dbReference type="EMBL" id="WIUZ02000023">
    <property type="protein sequence ID" value="KAF9778445.1"/>
    <property type="molecule type" value="Genomic_DNA"/>
</dbReference>
<feature type="region of interest" description="Disordered" evidence="1">
    <location>
        <begin position="239"/>
        <end position="264"/>
    </location>
</feature>
<dbReference type="Proteomes" id="UP000736335">
    <property type="component" value="Unassembled WGS sequence"/>
</dbReference>
<evidence type="ECO:0000256" key="1">
    <source>
        <dbReference type="SAM" id="MobiDB-lite"/>
    </source>
</evidence>
<dbReference type="AlphaFoldDB" id="A0A9P6L1D8"/>
<feature type="region of interest" description="Disordered" evidence="1">
    <location>
        <begin position="25"/>
        <end position="61"/>
    </location>
</feature>
<evidence type="ECO:0000313" key="2">
    <source>
        <dbReference type="EMBL" id="KAF9778445.1"/>
    </source>
</evidence>
<keyword evidence="3" id="KW-1185">Reference proteome</keyword>
<proteinExistence type="predicted"/>
<sequence length="292" mass="32339">MASNTESRDIQRRAHAHIDSGVVSATTVNATRTTMGGVPNPFHRTTSIGDHGQFSQPTSDGPVVGIEVPSQSVSLGPVITFSLNRTPDPLPMLMSRYWATRATIANLRVEQQYLRRKINSLTSHSIVHDDYCSFIPSSQRHMSEQAASAREGLSLRGKAYLDLVMAHCNSVHGEFAENYYELFFEYALLQKLYRLALARTVVTRYHAQRLVIKAGRVYYPPSTSTPPICATHVVHTPACPPQSPPPEQLDAGNATGTSPPDLFYPPEEVVTDARQTFPISFVRDTRHPPETI</sequence>
<protein>
    <submittedName>
        <fullName evidence="2">Uncharacterized protein</fullName>
    </submittedName>
</protein>